<proteinExistence type="predicted"/>
<organism evidence="1 2">
    <name type="scientific">Spirodela intermedia</name>
    <name type="common">Intermediate duckweed</name>
    <dbReference type="NCBI Taxonomy" id="51605"/>
    <lineage>
        <taxon>Eukaryota</taxon>
        <taxon>Viridiplantae</taxon>
        <taxon>Streptophyta</taxon>
        <taxon>Embryophyta</taxon>
        <taxon>Tracheophyta</taxon>
        <taxon>Spermatophyta</taxon>
        <taxon>Magnoliopsida</taxon>
        <taxon>Liliopsida</taxon>
        <taxon>Araceae</taxon>
        <taxon>Lemnoideae</taxon>
        <taxon>Spirodela</taxon>
    </lineage>
</organism>
<dbReference type="AlphaFoldDB" id="A0A7I8K622"/>
<protein>
    <submittedName>
        <fullName evidence="1">Uncharacterized protein</fullName>
    </submittedName>
</protein>
<dbReference type="PANTHER" id="PTHR35046">
    <property type="entry name" value="ZINC KNUCKLE (CCHC-TYPE) FAMILY PROTEIN"/>
    <property type="match status" value="1"/>
</dbReference>
<reference evidence="1" key="1">
    <citation type="submission" date="2020-02" db="EMBL/GenBank/DDBJ databases">
        <authorList>
            <person name="Scholz U."/>
            <person name="Mascher M."/>
            <person name="Fiebig A."/>
        </authorList>
    </citation>
    <scope>NUCLEOTIDE SEQUENCE</scope>
</reference>
<gene>
    <name evidence="1" type="ORF">SI8410_03003858</name>
</gene>
<dbReference type="PANTHER" id="PTHR35046:SF9">
    <property type="entry name" value="RNA-DIRECTED DNA POLYMERASE"/>
    <property type="match status" value="1"/>
</dbReference>
<dbReference type="Proteomes" id="UP000663760">
    <property type="component" value="Chromosome 3"/>
</dbReference>
<name>A0A7I8K622_SPIIN</name>
<dbReference type="EMBL" id="LR746266">
    <property type="protein sequence ID" value="CAA7393047.1"/>
    <property type="molecule type" value="Genomic_DNA"/>
</dbReference>
<evidence type="ECO:0000313" key="1">
    <source>
        <dbReference type="EMBL" id="CAA7393047.1"/>
    </source>
</evidence>
<keyword evidence="2" id="KW-1185">Reference proteome</keyword>
<sequence>MKKLLKSRFLPPNYEQGSRSITEYTEEFYRLSLRVDLTKSKSYIIYRFKSGLQWDIEEKVTLQSFFKLNDVIMALKCVEALLDKEKFRTRNSTNVSTFQLNRSRPVHISSTINNRRSATLVAPRPSEYIPSGQNSFQRNPYVPNSIAKYYRCNEEGHKSNTCPKHGAVNFTKEEIQENVIESKEEEPFAHSLVIRRLMYAPKKEEPLQRHNVFITKCTIDEKVGDVIIDSDNSENIISSLMIKKNYETRVMEIYLVKFSIGKVYFDEIYCDVVEMDDCHLIFSRSWQYDLDATHLGRNNHYGFYKNSEKFVLCLIKENEFFNTIKEKKKQVMMIDKNELFNTLKENSEVFMLIKKDDNMLNEFFIIQYSSITFPPLRDIQHHIDLILGTSLSNLPHYRMSPKENNILQEQYESMLNTYIISSKKRWNLTNVYR</sequence>
<evidence type="ECO:0000313" key="2">
    <source>
        <dbReference type="Proteomes" id="UP000663760"/>
    </source>
</evidence>
<accession>A0A7I8K622</accession>
<dbReference type="OrthoDB" id="686243at2759"/>